<reference evidence="3" key="2">
    <citation type="submission" date="2020-04" db="EMBL/GenBank/DDBJ databases">
        <authorList>
            <consortium name="NCBI Genome Project"/>
        </authorList>
    </citation>
    <scope>NUCLEOTIDE SEQUENCE</scope>
    <source>
        <strain evidence="3">CBS 781.70</strain>
    </source>
</reference>
<dbReference type="OrthoDB" id="4777991at2759"/>
<reference evidence="1 3" key="1">
    <citation type="submission" date="2020-01" db="EMBL/GenBank/DDBJ databases">
        <authorList>
            <consortium name="DOE Joint Genome Institute"/>
            <person name="Haridas S."/>
            <person name="Albert R."/>
            <person name="Binder M."/>
            <person name="Bloem J."/>
            <person name="Labutti K."/>
            <person name="Salamov A."/>
            <person name="Andreopoulos B."/>
            <person name="Baker S.E."/>
            <person name="Barry K."/>
            <person name="Bills G."/>
            <person name="Bluhm B.H."/>
            <person name="Cannon C."/>
            <person name="Castanera R."/>
            <person name="Culley D.E."/>
            <person name="Daum C."/>
            <person name="Ezra D."/>
            <person name="Gonzalez J.B."/>
            <person name="Henrissat B."/>
            <person name="Kuo A."/>
            <person name="Liang C."/>
            <person name="Lipzen A."/>
            <person name="Lutzoni F."/>
            <person name="Magnuson J."/>
            <person name="Mondo S."/>
            <person name="Nolan M."/>
            <person name="Ohm R."/>
            <person name="Pangilinan J."/>
            <person name="Park H.-J."/>
            <person name="Ramirez L."/>
            <person name="Alfaro M."/>
            <person name="Sun H."/>
            <person name="Tritt A."/>
            <person name="Yoshinaga Y."/>
            <person name="Zwiers L.-H."/>
            <person name="Turgeon B.G."/>
            <person name="Goodwin S.B."/>
            <person name="Spatafora J.W."/>
            <person name="Crous P.W."/>
            <person name="Grigoriev I.V."/>
        </authorList>
    </citation>
    <scope>NUCLEOTIDE SEQUENCE</scope>
    <source>
        <strain evidence="1 3">CBS 781.70</strain>
    </source>
</reference>
<evidence type="ECO:0000313" key="3">
    <source>
        <dbReference type="RefSeq" id="XP_033533733.1"/>
    </source>
</evidence>
<dbReference type="RefSeq" id="XP_033533733.1">
    <property type="nucleotide sequence ID" value="XM_033680418.1"/>
</dbReference>
<gene>
    <name evidence="1 3" type="ORF">P152DRAFT_46282</name>
</gene>
<name>A0A6G1G288_9PEZI</name>
<reference evidence="3" key="3">
    <citation type="submission" date="2025-04" db="UniProtKB">
        <authorList>
            <consortium name="RefSeq"/>
        </authorList>
    </citation>
    <scope>IDENTIFICATION</scope>
    <source>
        <strain evidence="3">CBS 781.70</strain>
    </source>
</reference>
<dbReference type="AlphaFoldDB" id="A0A6G1G288"/>
<dbReference type="GeneID" id="54420988"/>
<evidence type="ECO:0000313" key="2">
    <source>
        <dbReference type="Proteomes" id="UP000504638"/>
    </source>
</evidence>
<dbReference type="Proteomes" id="UP000504638">
    <property type="component" value="Unplaced"/>
</dbReference>
<dbReference type="EMBL" id="ML975159">
    <property type="protein sequence ID" value="KAF1812102.1"/>
    <property type="molecule type" value="Genomic_DNA"/>
</dbReference>
<evidence type="ECO:0000313" key="1">
    <source>
        <dbReference type="EMBL" id="KAF1812102.1"/>
    </source>
</evidence>
<keyword evidence="2" id="KW-1185">Reference proteome</keyword>
<protein>
    <submittedName>
        <fullName evidence="1 3">Uncharacterized protein</fullName>
    </submittedName>
</protein>
<organism evidence="1">
    <name type="scientific">Eremomyces bilateralis CBS 781.70</name>
    <dbReference type="NCBI Taxonomy" id="1392243"/>
    <lineage>
        <taxon>Eukaryota</taxon>
        <taxon>Fungi</taxon>
        <taxon>Dikarya</taxon>
        <taxon>Ascomycota</taxon>
        <taxon>Pezizomycotina</taxon>
        <taxon>Dothideomycetes</taxon>
        <taxon>Dothideomycetes incertae sedis</taxon>
        <taxon>Eremomycetales</taxon>
        <taxon>Eremomycetaceae</taxon>
        <taxon>Eremomyces</taxon>
    </lineage>
</organism>
<accession>A0A6G1G288</accession>
<proteinExistence type="predicted"/>
<sequence length="278" mass="31436">MRICIIASPSHHFNAFSESRLILKWSQVSIPKMLANSLLSILFQWSSVVSSQLDARDLSFIPLHPVDIAKRDAGIADFAPDSRWSNDSMPEQDLWGRSLQRLEPRQRTCPSGYGYCATLSGCCPSTDRCCQYGYCLPPGGVCCPGSPCPDGWSCRSTGTCYPNDGDCCSDGRNCNPGKICVRLASSNRIVCCTYRVRRREWSDDDAVEALHHVLYMVVLLLLLDLRDFPLRIDRHLKQGHLNHHNYRSSHVIGRSREKFRRHIGITHLVGSHFRDIPF</sequence>